<feature type="domain" description="Peptidase S1" evidence="2">
    <location>
        <begin position="50"/>
        <end position="215"/>
    </location>
</feature>
<dbReference type="Pfam" id="PF00089">
    <property type="entry name" value="Trypsin"/>
    <property type="match status" value="1"/>
</dbReference>
<dbReference type="InterPro" id="IPR043504">
    <property type="entry name" value="Peptidase_S1_PA_chymotrypsin"/>
</dbReference>
<evidence type="ECO:0000313" key="3">
    <source>
        <dbReference type="EMBL" id="QFI38004.1"/>
    </source>
</evidence>
<dbReference type="RefSeq" id="WP_019441827.1">
    <property type="nucleotide sequence ID" value="NZ_ALOE01000022.1"/>
</dbReference>
<proteinExistence type="predicted"/>
<reference evidence="3 4" key="1">
    <citation type="submission" date="2019-09" db="EMBL/GenBank/DDBJ databases">
        <title>Hybrid Assembly of the complete Genome of the Deep-Sea Bacterium Moritella marina from long Nanopore and Illumina reads.</title>
        <authorList>
            <person name="Magin S."/>
            <person name="Georgoulis A."/>
            <person name="Papadimitriou K."/>
            <person name="Iliakis G."/>
            <person name="Vorgias C.E."/>
        </authorList>
    </citation>
    <scope>NUCLEOTIDE SEQUENCE [LARGE SCALE GENOMIC DNA]</scope>
    <source>
        <strain evidence="3 4">MP-1</strain>
    </source>
</reference>
<keyword evidence="3" id="KW-0378">Hydrolase</keyword>
<dbReference type="AlphaFoldDB" id="A0A5J6WKP5"/>
<dbReference type="OrthoDB" id="267336at2"/>
<name>A0A5J6WKP5_MORMI</name>
<feature type="signal peptide" evidence="1">
    <location>
        <begin position="1"/>
        <end position="20"/>
    </location>
</feature>
<feature type="chain" id="PRO_5023867969" evidence="1">
    <location>
        <begin position="21"/>
        <end position="401"/>
    </location>
</feature>
<dbReference type="EMBL" id="CP044399">
    <property type="protein sequence ID" value="QFI38004.1"/>
    <property type="molecule type" value="Genomic_DNA"/>
</dbReference>
<dbReference type="InterPro" id="IPR009003">
    <property type="entry name" value="Peptidase_S1_PA"/>
</dbReference>
<keyword evidence="3" id="KW-0645">Protease</keyword>
<organism evidence="3 4">
    <name type="scientific">Moritella marina ATCC 15381</name>
    <dbReference type="NCBI Taxonomy" id="1202962"/>
    <lineage>
        <taxon>Bacteria</taxon>
        <taxon>Pseudomonadati</taxon>
        <taxon>Pseudomonadota</taxon>
        <taxon>Gammaproteobacteria</taxon>
        <taxon>Alteromonadales</taxon>
        <taxon>Moritellaceae</taxon>
        <taxon>Moritella</taxon>
    </lineage>
</organism>
<dbReference type="GO" id="GO:0006508">
    <property type="term" value="P:proteolysis"/>
    <property type="evidence" value="ECO:0007669"/>
    <property type="project" value="UniProtKB-KW"/>
</dbReference>
<keyword evidence="1" id="KW-0732">Signal</keyword>
<gene>
    <name evidence="3" type="ORF">FR932_09145</name>
</gene>
<dbReference type="GO" id="GO:0004252">
    <property type="term" value="F:serine-type endopeptidase activity"/>
    <property type="evidence" value="ECO:0007669"/>
    <property type="project" value="InterPro"/>
</dbReference>
<evidence type="ECO:0000259" key="2">
    <source>
        <dbReference type="Pfam" id="PF00089"/>
    </source>
</evidence>
<accession>A0A5J6WKP5</accession>
<dbReference type="Gene3D" id="2.40.10.10">
    <property type="entry name" value="Trypsin-like serine proteases"/>
    <property type="match status" value="1"/>
</dbReference>
<protein>
    <submittedName>
        <fullName evidence="3">Trypsin-like serine protease</fullName>
    </submittedName>
</protein>
<keyword evidence="4" id="KW-1185">Reference proteome</keyword>
<evidence type="ECO:0000313" key="4">
    <source>
        <dbReference type="Proteomes" id="UP000327424"/>
    </source>
</evidence>
<dbReference type="SUPFAM" id="SSF50494">
    <property type="entry name" value="Trypsin-like serine proteases"/>
    <property type="match status" value="1"/>
</dbReference>
<dbReference type="Proteomes" id="UP000327424">
    <property type="component" value="Chromosome"/>
</dbReference>
<dbReference type="InterPro" id="IPR001254">
    <property type="entry name" value="Trypsin_dom"/>
</dbReference>
<sequence length="401" mass="44910">MKKLLIATAVLASISMTANAGLARYDRSVSQHKTFALQSKFDFACHMNAGSATLIDPFWVVTANHVSGSKSQSYRNTVTCTSFEKDENGEYTTVKSVSASTDPNGEYGEYEFKDDIYDFALVRLDTPIRGIKPAKLATEAMFPKDKRYEVNSVGFGNYNGRNGGQKYVEYNEVDKKWLSEYSFKPDHFKQSDLQWLIIHGDSGSGITVEKDGEFYLLGEIGVQYYTEFGWSDTFEDVAIKLPWINKAMQEHGFSYTEEVELDNVMWTSSSPENTDDYHAYFSYWKAENIGMSETFWTDDGGLKTMAYADAGSSYSIELVIPKDKNTPAFDLFVNGRAVAVNIDVNTAKTDALFLKVNTFKIDTDNIHVEFKPVGDLTGKTKIVLDYFAVKAAVKSTVKAAK</sequence>
<evidence type="ECO:0000256" key="1">
    <source>
        <dbReference type="SAM" id="SignalP"/>
    </source>
</evidence>
<dbReference type="KEGG" id="mmaa:FR932_09145"/>